<dbReference type="EMBL" id="JAKLMC020000003">
    <property type="protein sequence ID" value="KAK5957467.1"/>
    <property type="molecule type" value="Genomic_DNA"/>
</dbReference>
<proteinExistence type="predicted"/>
<organism evidence="4 5">
    <name type="scientific">Knufia fluminis</name>
    <dbReference type="NCBI Taxonomy" id="191047"/>
    <lineage>
        <taxon>Eukaryota</taxon>
        <taxon>Fungi</taxon>
        <taxon>Dikarya</taxon>
        <taxon>Ascomycota</taxon>
        <taxon>Pezizomycotina</taxon>
        <taxon>Eurotiomycetes</taxon>
        <taxon>Chaetothyriomycetidae</taxon>
        <taxon>Chaetothyriales</taxon>
        <taxon>Trichomeriaceae</taxon>
        <taxon>Knufia</taxon>
    </lineage>
</organism>
<dbReference type="PANTHER" id="PTHR48070:SF6">
    <property type="entry name" value="ESTERASE OVCA2"/>
    <property type="match status" value="1"/>
</dbReference>
<feature type="compositionally biased region" description="Polar residues" evidence="2">
    <location>
        <begin position="83"/>
        <end position="97"/>
    </location>
</feature>
<dbReference type="GO" id="GO:0019748">
    <property type="term" value="P:secondary metabolic process"/>
    <property type="evidence" value="ECO:0007669"/>
    <property type="project" value="TreeGrafter"/>
</dbReference>
<evidence type="ECO:0000256" key="2">
    <source>
        <dbReference type="SAM" id="MobiDB-lite"/>
    </source>
</evidence>
<name>A0AAN8I6Z0_9EURO</name>
<comment type="caution">
    <text evidence="4">The sequence shown here is derived from an EMBL/GenBank/DDBJ whole genome shotgun (WGS) entry which is preliminary data.</text>
</comment>
<accession>A0AAN8I6Z0</accession>
<dbReference type="GO" id="GO:0005634">
    <property type="term" value="C:nucleus"/>
    <property type="evidence" value="ECO:0007669"/>
    <property type="project" value="TreeGrafter"/>
</dbReference>
<gene>
    <name evidence="4" type="ORF">OHC33_001842</name>
</gene>
<evidence type="ECO:0000259" key="3">
    <source>
        <dbReference type="Pfam" id="PF03959"/>
    </source>
</evidence>
<dbReference type="InterPro" id="IPR050593">
    <property type="entry name" value="LovG"/>
</dbReference>
<evidence type="ECO:0000256" key="1">
    <source>
        <dbReference type="ARBA" id="ARBA00022801"/>
    </source>
</evidence>
<sequence length="122" mass="13713">MPRHVEDAQEYLLDIVQDEGSFDGVMGFSQITALAASLILEQQKATRLEELFKFAVFICAILPFDGDDSSELQSWEQAKSGISLSLGNSRGSSTRRSQLGPPEELNEEILGRYHPERRQKQK</sequence>
<feature type="domain" description="Serine hydrolase" evidence="3">
    <location>
        <begin position="5"/>
        <end position="63"/>
    </location>
</feature>
<dbReference type="GO" id="GO:0005737">
    <property type="term" value="C:cytoplasm"/>
    <property type="evidence" value="ECO:0007669"/>
    <property type="project" value="TreeGrafter"/>
</dbReference>
<feature type="region of interest" description="Disordered" evidence="2">
    <location>
        <begin position="83"/>
        <end position="122"/>
    </location>
</feature>
<dbReference type="InterPro" id="IPR029058">
    <property type="entry name" value="AB_hydrolase_fold"/>
</dbReference>
<dbReference type="Pfam" id="PF03959">
    <property type="entry name" value="FSH1"/>
    <property type="match status" value="1"/>
</dbReference>
<dbReference type="InterPro" id="IPR005645">
    <property type="entry name" value="FSH-like_dom"/>
</dbReference>
<dbReference type="Gene3D" id="3.40.50.1820">
    <property type="entry name" value="alpha/beta hydrolase"/>
    <property type="match status" value="1"/>
</dbReference>
<keyword evidence="1" id="KW-0378">Hydrolase</keyword>
<evidence type="ECO:0000313" key="4">
    <source>
        <dbReference type="EMBL" id="KAK5957467.1"/>
    </source>
</evidence>
<feature type="compositionally biased region" description="Basic and acidic residues" evidence="2">
    <location>
        <begin position="109"/>
        <end position="122"/>
    </location>
</feature>
<keyword evidence="5" id="KW-1185">Reference proteome</keyword>
<protein>
    <recommendedName>
        <fullName evidence="3">Serine hydrolase domain-containing protein</fullName>
    </recommendedName>
</protein>
<dbReference type="PANTHER" id="PTHR48070">
    <property type="entry name" value="ESTERASE OVCA2"/>
    <property type="match status" value="1"/>
</dbReference>
<reference evidence="4 5" key="1">
    <citation type="submission" date="2022-12" db="EMBL/GenBank/DDBJ databases">
        <title>Genomic features and morphological characterization of a novel Knufia sp. strain isolated from spacecraft assembly facility.</title>
        <authorList>
            <person name="Teixeira M."/>
            <person name="Chander A.M."/>
            <person name="Stajich J.E."/>
            <person name="Venkateswaran K."/>
        </authorList>
    </citation>
    <scope>NUCLEOTIDE SEQUENCE [LARGE SCALE GENOMIC DNA]</scope>
    <source>
        <strain evidence="4 5">FJI-L2-BK-P2</strain>
    </source>
</reference>
<evidence type="ECO:0000313" key="5">
    <source>
        <dbReference type="Proteomes" id="UP001316803"/>
    </source>
</evidence>
<dbReference type="Proteomes" id="UP001316803">
    <property type="component" value="Unassembled WGS sequence"/>
</dbReference>
<dbReference type="GO" id="GO:0016787">
    <property type="term" value="F:hydrolase activity"/>
    <property type="evidence" value="ECO:0007669"/>
    <property type="project" value="UniProtKB-KW"/>
</dbReference>
<dbReference type="AlphaFoldDB" id="A0AAN8I6Z0"/>